<sequence>MTDEIDELIKDIALKNGVAIDRDDPIMILQTMQLRFLAGNKKAQVEMLDEFKEELEGVASRWGLESKSLAEKILNNSLKASKETMAIQLQESVQATSRAVGSEIEIKLACLNEPVQWAKKIAIYNLIASLVTFLTACMIIVFFLFK</sequence>
<protein>
    <submittedName>
        <fullName evidence="2">Putative conjugal transfer protein TraM</fullName>
    </submittedName>
</protein>
<dbReference type="KEGG" id="ypi:YpsIP31758_A0031"/>
<dbReference type="AlphaFoldDB" id="A0A0U1QT90"/>
<dbReference type="HOGENOM" id="CLU_147982_0_0_6"/>
<dbReference type="GO" id="GO:0009372">
    <property type="term" value="P:quorum sensing"/>
    <property type="evidence" value="ECO:0007669"/>
    <property type="project" value="InterPro"/>
</dbReference>
<evidence type="ECO:0000313" key="3">
    <source>
        <dbReference type="Proteomes" id="UP000002412"/>
    </source>
</evidence>
<reference evidence="2 3" key="1">
    <citation type="journal article" date="2007" name="PLoS Genet.">
        <title>The complete genome sequence of Yersinia pseudotuberculosis IP31758, the causative agent of Far East scarlet-like fever.</title>
        <authorList>
            <person name="Eppinger M."/>
            <person name="Rosovitz M.J."/>
            <person name="Fricke W.F."/>
            <person name="Rasko D.A."/>
            <person name="Kokorina G."/>
            <person name="Fayolle C."/>
            <person name="Lindler L.E."/>
            <person name="Carniel E."/>
            <person name="Ravel J."/>
        </authorList>
    </citation>
    <scope>NUCLEOTIDE SEQUENCE [LARGE SCALE GENOMIC DNA]</scope>
    <source>
        <strain evidence="2 3">IP 31758</strain>
        <plasmid evidence="3">Plasmid plasmid_59kb</plasmid>
    </source>
</reference>
<keyword evidence="1" id="KW-0812">Transmembrane</keyword>
<geneLocation type="plasmid" evidence="3">
    <name>plasmid_59kb</name>
</geneLocation>
<evidence type="ECO:0000313" key="2">
    <source>
        <dbReference type="EMBL" id="ABS45599.1"/>
    </source>
</evidence>
<keyword evidence="1" id="KW-0472">Membrane</keyword>
<dbReference type="Proteomes" id="UP000002412">
    <property type="component" value="Plasmid p_59kb"/>
</dbReference>
<proteinExistence type="predicted"/>
<dbReference type="RefSeq" id="WP_011988443.1">
    <property type="nucleotide sequence ID" value="NC_009704.1"/>
</dbReference>
<organism evidence="2 3">
    <name type="scientific">Yersinia pseudotuberculosis serotype O:1b (strain IP 31758)</name>
    <dbReference type="NCBI Taxonomy" id="349747"/>
    <lineage>
        <taxon>Bacteria</taxon>
        <taxon>Pseudomonadati</taxon>
        <taxon>Pseudomonadota</taxon>
        <taxon>Gammaproteobacteria</taxon>
        <taxon>Enterobacterales</taxon>
        <taxon>Yersiniaceae</taxon>
        <taxon>Yersinia</taxon>
    </lineage>
</organism>
<dbReference type="NCBIfam" id="NF010470">
    <property type="entry name" value="PRK13895.1"/>
    <property type="match status" value="1"/>
</dbReference>
<keyword evidence="1" id="KW-1133">Transmembrane helix</keyword>
<dbReference type="EMBL" id="CP000718">
    <property type="protein sequence ID" value="ABS45599.1"/>
    <property type="molecule type" value="Genomic_DNA"/>
</dbReference>
<keyword evidence="2" id="KW-0614">Plasmid</keyword>
<dbReference type="Pfam" id="PF11657">
    <property type="entry name" value="Activator-TraM"/>
    <property type="match status" value="1"/>
</dbReference>
<name>A0A0U1QT90_YERP3</name>
<evidence type="ECO:0000256" key="1">
    <source>
        <dbReference type="SAM" id="Phobius"/>
    </source>
</evidence>
<dbReference type="InterPro" id="IPR028140">
    <property type="entry name" value="TraM"/>
</dbReference>
<feature type="transmembrane region" description="Helical" evidence="1">
    <location>
        <begin position="121"/>
        <end position="145"/>
    </location>
</feature>
<gene>
    <name evidence="2" type="ordered locus">YpsIP31758_A0031</name>
</gene>
<accession>A0A0U1QT90</accession>